<accession>A0A1L7UNI4</accession>
<proteinExistence type="predicted"/>
<comment type="caution">
    <text evidence="1">The sequence shown here is derived from an EMBL/GenBank/DDBJ whole genome shotgun (WGS) entry which is preliminary data.</text>
</comment>
<dbReference type="GeneID" id="65093352"/>
<name>A0A1L7UNI4_FUSMA</name>
<dbReference type="Proteomes" id="UP000184255">
    <property type="component" value="Unassembled WGS sequence"/>
</dbReference>
<sequence length="403" mass="45530">MVWVQVDRRENGYSTSIYRAISKASEFWDSKGRLEAIEVIRREIKNGAQLDEDIPATAPRLFHKSSLHVMRDLQDASVVNINCYLHVRNLFLLGLCCNDKTISEALLCSRLPRSIQTSKVPLCVLVSGAPEISADTGIYHFQTTTWTHPLIEDSTGQVEEMTSTPWSSENQQLPEVKLLWTDIDIANLLTKSSADTSDGYTNSGTTVHDSILRWATQQTLVLHRFPSIEEDGNVLRPEESGIDYVTSPDIPLTTLSILLCDSCGVGCVIGWFDWRIKDGRLTKGTVPSEWSMDLATCLECMEANTDNKGFDEFHIQNMVDKWLGSFSQGPCVFTEPALEGKALFLWCESHFQLLSMSLLEGLEPLKKEKFPKEIPFFSQWFREGEKRICIEISSPYKEGLPNY</sequence>
<dbReference type="AlphaFoldDB" id="A0A1L7UNI4"/>
<dbReference type="RefSeq" id="XP_041691341.1">
    <property type="nucleotide sequence ID" value="XM_041826018.1"/>
</dbReference>
<dbReference type="VEuPathDB" id="FungiDB:FMAN_14103"/>
<gene>
    <name evidence="1" type="ORF">FMAN_14103</name>
</gene>
<reference evidence="2" key="1">
    <citation type="journal article" date="2016" name="Genome Biol. Evol.">
        <title>Comparative 'omics' of the Fusarium fujikuroi species complex highlights differences in genetic potential and metabolite synthesis.</title>
        <authorList>
            <person name="Niehaus E.-M."/>
            <person name="Muensterkoetter M."/>
            <person name="Proctor R.H."/>
            <person name="Brown D.W."/>
            <person name="Sharon A."/>
            <person name="Idan Y."/>
            <person name="Oren-Young L."/>
            <person name="Sieber C.M."/>
            <person name="Novak O."/>
            <person name="Pencik A."/>
            <person name="Tarkowska D."/>
            <person name="Hromadova K."/>
            <person name="Freeman S."/>
            <person name="Maymon M."/>
            <person name="Elazar M."/>
            <person name="Youssef S.A."/>
            <person name="El-Shabrawy E.S.M."/>
            <person name="Shalaby A.B.A."/>
            <person name="Houterman P."/>
            <person name="Brock N.L."/>
            <person name="Burkhardt I."/>
            <person name="Tsavkelova E.A."/>
            <person name="Dickschat J.S."/>
            <person name="Galuszka P."/>
            <person name="Gueldener U."/>
            <person name="Tudzynski B."/>
        </authorList>
    </citation>
    <scope>NUCLEOTIDE SEQUENCE [LARGE SCALE GENOMIC DNA]</scope>
    <source>
        <strain evidence="2">MRC7560</strain>
    </source>
</reference>
<evidence type="ECO:0000313" key="2">
    <source>
        <dbReference type="Proteomes" id="UP000184255"/>
    </source>
</evidence>
<dbReference type="EMBL" id="FCQH01000027">
    <property type="protein sequence ID" value="CVL08866.1"/>
    <property type="molecule type" value="Genomic_DNA"/>
</dbReference>
<organism evidence="1 2">
    <name type="scientific">Fusarium mangiferae</name>
    <name type="common">Mango malformation disease fungus</name>
    <dbReference type="NCBI Taxonomy" id="192010"/>
    <lineage>
        <taxon>Eukaryota</taxon>
        <taxon>Fungi</taxon>
        <taxon>Dikarya</taxon>
        <taxon>Ascomycota</taxon>
        <taxon>Pezizomycotina</taxon>
        <taxon>Sordariomycetes</taxon>
        <taxon>Hypocreomycetidae</taxon>
        <taxon>Hypocreales</taxon>
        <taxon>Nectriaceae</taxon>
        <taxon>Fusarium</taxon>
        <taxon>Fusarium fujikuroi species complex</taxon>
    </lineage>
</organism>
<evidence type="ECO:0000313" key="1">
    <source>
        <dbReference type="EMBL" id="CVL08866.1"/>
    </source>
</evidence>
<keyword evidence="2" id="KW-1185">Reference proteome</keyword>
<protein>
    <submittedName>
        <fullName evidence="1">Uncharacterized protein</fullName>
    </submittedName>
</protein>